<sequence>MAGGLEQLEHSYMLSGFLIMAFVLLLVVVIAVAVIVGLALERRPASVWQEHLRDQREKLTNAPENDADPVSPHSTTLTDLMGDTSSMKNAYFDADRLPGVDRIERVTDRFEAMQEHRKAGKESSAE</sequence>
<gene>
    <name evidence="3" type="ORF">HMPREF9241_00983</name>
</gene>
<dbReference type="STRING" id="883077.HMPREF9241_00983"/>
<organism evidence="3 4">
    <name type="scientific">Schaalia turicensis ACS-279-V-Col4</name>
    <dbReference type="NCBI Taxonomy" id="883077"/>
    <lineage>
        <taxon>Bacteria</taxon>
        <taxon>Bacillati</taxon>
        <taxon>Actinomycetota</taxon>
        <taxon>Actinomycetes</taxon>
        <taxon>Actinomycetales</taxon>
        <taxon>Actinomycetaceae</taxon>
        <taxon>Schaalia</taxon>
    </lineage>
</organism>
<keyword evidence="4" id="KW-1185">Reference proteome</keyword>
<dbReference type="Proteomes" id="UP000003994">
    <property type="component" value="Unassembled WGS sequence"/>
</dbReference>
<evidence type="ECO:0000313" key="4">
    <source>
        <dbReference type="Proteomes" id="UP000003994"/>
    </source>
</evidence>
<feature type="transmembrane region" description="Helical" evidence="2">
    <location>
        <begin position="12"/>
        <end position="40"/>
    </location>
</feature>
<evidence type="ECO:0000256" key="1">
    <source>
        <dbReference type="SAM" id="MobiDB-lite"/>
    </source>
</evidence>
<protein>
    <submittedName>
        <fullName evidence="3">Uncharacterized protein</fullName>
    </submittedName>
</protein>
<comment type="caution">
    <text evidence="3">The sequence shown here is derived from an EMBL/GenBank/DDBJ whole genome shotgun (WGS) entry which is preliminary data.</text>
</comment>
<keyword evidence="2" id="KW-0812">Transmembrane</keyword>
<accession>K0YSA7</accession>
<dbReference type="EMBL" id="AGWQ01000006">
    <property type="protein sequence ID" value="EJZ86358.1"/>
    <property type="molecule type" value="Genomic_DNA"/>
</dbReference>
<proteinExistence type="predicted"/>
<dbReference type="PATRIC" id="fig|883077.3.peg.989"/>
<keyword evidence="2" id="KW-1133">Transmembrane helix</keyword>
<evidence type="ECO:0000313" key="3">
    <source>
        <dbReference type="EMBL" id="EJZ86358.1"/>
    </source>
</evidence>
<reference evidence="3 4" key="1">
    <citation type="submission" date="2012-07" db="EMBL/GenBank/DDBJ databases">
        <title>The Genome Sequence of Actinomyces turicensis ACS-279-V-COL4.</title>
        <authorList>
            <consortium name="The Broad Institute Genome Sequencing Platform"/>
            <person name="Earl A."/>
            <person name="Ward D."/>
            <person name="Feldgarden M."/>
            <person name="Gevers D."/>
            <person name="Saerens B."/>
            <person name="Vaneechoutte M."/>
            <person name="Walker B."/>
            <person name="Young S.K."/>
            <person name="Zeng Q."/>
            <person name="Gargeya S."/>
            <person name="Fitzgerald M."/>
            <person name="Haas B."/>
            <person name="Abouelleil A."/>
            <person name="Alvarado L."/>
            <person name="Arachchi H.M."/>
            <person name="Berlin A."/>
            <person name="Chapman S.B."/>
            <person name="Goldberg J."/>
            <person name="Griggs A."/>
            <person name="Gujja S."/>
            <person name="Hansen M."/>
            <person name="Howarth C."/>
            <person name="Imamovic A."/>
            <person name="Larimer J."/>
            <person name="McCowen C."/>
            <person name="Montmayeur A."/>
            <person name="Murphy C."/>
            <person name="Neiman D."/>
            <person name="Pearson M."/>
            <person name="Priest M."/>
            <person name="Roberts A."/>
            <person name="Saif S."/>
            <person name="Shea T."/>
            <person name="Sisk P."/>
            <person name="Sykes S."/>
            <person name="Wortman J."/>
            <person name="Nusbaum C."/>
            <person name="Birren B."/>
        </authorList>
    </citation>
    <scope>NUCLEOTIDE SEQUENCE [LARGE SCALE GENOMIC DNA]</scope>
    <source>
        <strain evidence="3 4">ACS-279-V-Col4</strain>
    </source>
</reference>
<dbReference type="HOGENOM" id="CLU_142050_0_0_11"/>
<keyword evidence="2" id="KW-0472">Membrane</keyword>
<feature type="region of interest" description="Disordered" evidence="1">
    <location>
        <begin position="56"/>
        <end position="79"/>
    </location>
</feature>
<dbReference type="eggNOG" id="ENOG5031H58">
    <property type="taxonomic scope" value="Bacteria"/>
</dbReference>
<name>K0YSA7_9ACTO</name>
<evidence type="ECO:0000256" key="2">
    <source>
        <dbReference type="SAM" id="Phobius"/>
    </source>
</evidence>
<dbReference type="AlphaFoldDB" id="K0YSA7"/>